<comment type="caution">
    <text evidence="1">The sequence shown here is derived from an EMBL/GenBank/DDBJ whole genome shotgun (WGS) entry which is preliminary data.</text>
</comment>
<sequence>MELPKFLIADNSELPDKIFILHTEYPRFLMDVETDEVEWFEDLSDEEEGSDFDSEVANLIELALEFYDNEMAQLDDEEVE</sequence>
<evidence type="ECO:0000313" key="1">
    <source>
        <dbReference type="EMBL" id="MBF0596216.1"/>
    </source>
</evidence>
<gene>
    <name evidence="1" type="ORF">IM532_01850</name>
</gene>
<dbReference type="AlphaFoldDB" id="A0A8J7FTN5"/>
<name>A0A8J7FTN5_9FLAO</name>
<protein>
    <submittedName>
        <fullName evidence="1">Uncharacterized protein</fullName>
    </submittedName>
</protein>
<dbReference type="EMBL" id="JADGIK010000001">
    <property type="protein sequence ID" value="MBF0596216.1"/>
    <property type="molecule type" value="Genomic_DNA"/>
</dbReference>
<organism evidence="1 2">
    <name type="scientific">Faecalibacter rhinopitheci</name>
    <dbReference type="NCBI Taxonomy" id="2779678"/>
    <lineage>
        <taxon>Bacteria</taxon>
        <taxon>Pseudomonadati</taxon>
        <taxon>Bacteroidota</taxon>
        <taxon>Flavobacteriia</taxon>
        <taxon>Flavobacteriales</taxon>
        <taxon>Weeksellaceae</taxon>
        <taxon>Faecalibacter</taxon>
    </lineage>
</organism>
<dbReference type="RefSeq" id="WP_194181745.1">
    <property type="nucleotide sequence ID" value="NZ_JADGIK010000001.1"/>
</dbReference>
<evidence type="ECO:0000313" key="2">
    <source>
        <dbReference type="Proteomes" id="UP000608754"/>
    </source>
</evidence>
<proteinExistence type="predicted"/>
<dbReference type="Proteomes" id="UP000608754">
    <property type="component" value="Unassembled WGS sequence"/>
</dbReference>
<reference evidence="1" key="1">
    <citation type="submission" date="2020-10" db="EMBL/GenBank/DDBJ databases">
        <authorList>
            <person name="Lu T."/>
            <person name="Wang Q."/>
            <person name="Han X."/>
        </authorList>
    </citation>
    <scope>NUCLEOTIDE SEQUENCE</scope>
    <source>
        <strain evidence="1">WQ 117</strain>
    </source>
</reference>
<accession>A0A8J7FTN5</accession>
<keyword evidence="2" id="KW-1185">Reference proteome</keyword>